<reference evidence="5" key="1">
    <citation type="journal article" date="2020" name="Stud. Mycol.">
        <title>101 Dothideomycetes genomes: a test case for predicting lifestyles and emergence of pathogens.</title>
        <authorList>
            <person name="Haridas S."/>
            <person name="Albert R."/>
            <person name="Binder M."/>
            <person name="Bloem J."/>
            <person name="Labutti K."/>
            <person name="Salamov A."/>
            <person name="Andreopoulos B."/>
            <person name="Baker S."/>
            <person name="Barry K."/>
            <person name="Bills G."/>
            <person name="Bluhm B."/>
            <person name="Cannon C."/>
            <person name="Castanera R."/>
            <person name="Culley D."/>
            <person name="Daum C."/>
            <person name="Ezra D."/>
            <person name="Gonzalez J."/>
            <person name="Henrissat B."/>
            <person name="Kuo A."/>
            <person name="Liang C."/>
            <person name="Lipzen A."/>
            <person name="Lutzoni F."/>
            <person name="Magnuson J."/>
            <person name="Mondo S."/>
            <person name="Nolan M."/>
            <person name="Ohm R."/>
            <person name="Pangilinan J."/>
            <person name="Park H.-J."/>
            <person name="Ramirez L."/>
            <person name="Alfaro M."/>
            <person name="Sun H."/>
            <person name="Tritt A."/>
            <person name="Yoshinaga Y."/>
            <person name="Zwiers L.-H."/>
            <person name="Turgeon B."/>
            <person name="Goodwin S."/>
            <person name="Spatafora J."/>
            <person name="Crous P."/>
            <person name="Grigoriev I."/>
        </authorList>
    </citation>
    <scope>NUCLEOTIDE SEQUENCE</scope>
    <source>
        <strain evidence="5">CBS 109.77</strain>
    </source>
</reference>
<sequence length="324" mass="37639">MSTHQRLGILRPLHRQCVFQRAPARQFSTTVAPQKKYSPRPQVSASPQAMQREAFNEDANLPDDLGLISGTFIRVPWSTIPPVKSPQEWVQYEWQFIKAKFKSYISLWQYKRIADRKPYLKVNWWYSSKGDVIKKAKARYERIYSAFAKKDEATISDICLSGVALKFRKRLERRPADVKMEWKIVRHARAWGTRIVSDRATEANFPGCPQTAIRQVVVRIKTRQRFQAKRAPAASPQEQPRKAKRALKWTPDGREPTEVDGDAKRDLGITPAKEEDVVEYLVLQKMVKRGVEGDWKVWGFASETTLESLKEDEEYERNLIAYQN</sequence>
<comment type="subcellular location">
    <subcellularLocation>
        <location evidence="1">Mitochondrion</location>
    </subcellularLocation>
</comment>
<evidence type="ECO:0000256" key="3">
    <source>
        <dbReference type="ARBA" id="ARBA00023128"/>
    </source>
</evidence>
<gene>
    <name evidence="5" type="ORF">K505DRAFT_416017</name>
</gene>
<dbReference type="EMBL" id="MU001840">
    <property type="protein sequence ID" value="KAF2796072.1"/>
    <property type="molecule type" value="Genomic_DNA"/>
</dbReference>
<name>A0A6A6XI39_9PLEO</name>
<keyword evidence="3" id="KW-0496">Mitochondrion</keyword>
<dbReference type="PANTHER" id="PTHR28554">
    <property type="entry name" value="39S RIBOSOMAL PROTEIN L45, MITOCHONDRIAL"/>
    <property type="match status" value="1"/>
</dbReference>
<dbReference type="Pfam" id="PF07961">
    <property type="entry name" value="MBA1"/>
    <property type="match status" value="1"/>
</dbReference>
<evidence type="ECO:0000313" key="5">
    <source>
        <dbReference type="EMBL" id="KAF2796072.1"/>
    </source>
</evidence>
<dbReference type="Proteomes" id="UP000799757">
    <property type="component" value="Unassembled WGS sequence"/>
</dbReference>
<dbReference type="InterPro" id="IPR024621">
    <property type="entry name" value="Mba1"/>
</dbReference>
<dbReference type="AlphaFoldDB" id="A0A6A6XI39"/>
<dbReference type="GO" id="GO:0005743">
    <property type="term" value="C:mitochondrial inner membrane"/>
    <property type="evidence" value="ECO:0007669"/>
    <property type="project" value="InterPro"/>
</dbReference>
<evidence type="ECO:0000256" key="2">
    <source>
        <dbReference type="ARBA" id="ARBA00022946"/>
    </source>
</evidence>
<evidence type="ECO:0000313" key="6">
    <source>
        <dbReference type="Proteomes" id="UP000799757"/>
    </source>
</evidence>
<evidence type="ECO:0000256" key="4">
    <source>
        <dbReference type="SAM" id="MobiDB-lite"/>
    </source>
</evidence>
<protein>
    <recommendedName>
        <fullName evidence="7">Tim44-like domain-containing protein</fullName>
    </recommendedName>
</protein>
<dbReference type="GO" id="GO:0032979">
    <property type="term" value="P:protein insertion into mitochondrial inner membrane from matrix"/>
    <property type="evidence" value="ECO:0007669"/>
    <property type="project" value="InterPro"/>
</dbReference>
<keyword evidence="2" id="KW-0809">Transit peptide</keyword>
<dbReference type="OrthoDB" id="19619at2759"/>
<dbReference type="InterPro" id="IPR051975">
    <property type="entry name" value="mtLSU_mL45"/>
</dbReference>
<evidence type="ECO:0000256" key="1">
    <source>
        <dbReference type="ARBA" id="ARBA00004173"/>
    </source>
</evidence>
<organism evidence="5 6">
    <name type="scientific">Melanomma pulvis-pyrius CBS 109.77</name>
    <dbReference type="NCBI Taxonomy" id="1314802"/>
    <lineage>
        <taxon>Eukaryota</taxon>
        <taxon>Fungi</taxon>
        <taxon>Dikarya</taxon>
        <taxon>Ascomycota</taxon>
        <taxon>Pezizomycotina</taxon>
        <taxon>Dothideomycetes</taxon>
        <taxon>Pleosporomycetidae</taxon>
        <taxon>Pleosporales</taxon>
        <taxon>Melanommataceae</taxon>
        <taxon>Melanomma</taxon>
    </lineage>
</organism>
<keyword evidence="6" id="KW-1185">Reference proteome</keyword>
<dbReference type="PANTHER" id="PTHR28554:SF1">
    <property type="entry name" value="LARGE RIBOSOMAL SUBUNIT PROTEIN ML45"/>
    <property type="match status" value="1"/>
</dbReference>
<feature type="region of interest" description="Disordered" evidence="4">
    <location>
        <begin position="227"/>
        <end position="264"/>
    </location>
</feature>
<feature type="compositionally biased region" description="Basic and acidic residues" evidence="4">
    <location>
        <begin position="251"/>
        <end position="264"/>
    </location>
</feature>
<accession>A0A6A6XI39</accession>
<proteinExistence type="predicted"/>
<dbReference type="Gene3D" id="3.10.450.240">
    <property type="match status" value="1"/>
</dbReference>
<evidence type="ECO:0008006" key="7">
    <source>
        <dbReference type="Google" id="ProtNLM"/>
    </source>
</evidence>